<dbReference type="Gene3D" id="3.40.30.10">
    <property type="entry name" value="Glutaredoxin"/>
    <property type="match status" value="3"/>
</dbReference>
<feature type="signal peptide" evidence="13">
    <location>
        <begin position="1"/>
        <end position="21"/>
    </location>
</feature>
<dbReference type="RefSeq" id="XP_022587884.2">
    <property type="nucleotide sequence ID" value="XM_022733235.2"/>
</dbReference>
<dbReference type="AlphaFoldDB" id="A0A6P5WDA2"/>
<dbReference type="OrthoDB" id="72053at2759"/>
<dbReference type="SUPFAM" id="SSF52833">
    <property type="entry name" value="Thioredoxin-like"/>
    <property type="match status" value="3"/>
</dbReference>
<dbReference type="PROSITE" id="PS51257">
    <property type="entry name" value="PROKAR_LIPOPROTEIN"/>
    <property type="match status" value="1"/>
</dbReference>
<evidence type="ECO:0000256" key="2">
    <source>
        <dbReference type="ARBA" id="ARBA00004319"/>
    </source>
</evidence>
<name>A0A6P5WDA2_9EIME</name>
<dbReference type="PROSITE" id="PS51352">
    <property type="entry name" value="THIOREDOXIN_2"/>
    <property type="match status" value="2"/>
</dbReference>
<keyword evidence="8 11" id="KW-1015">Disulfide bond</keyword>
<dbReference type="CDD" id="cd02982">
    <property type="entry name" value="PDI_b'_family"/>
    <property type="match status" value="1"/>
</dbReference>
<evidence type="ECO:0000256" key="3">
    <source>
        <dbReference type="ARBA" id="ARBA00006347"/>
    </source>
</evidence>
<evidence type="ECO:0000313" key="16">
    <source>
        <dbReference type="RefSeq" id="XP_022587884.2"/>
    </source>
</evidence>
<evidence type="ECO:0000256" key="6">
    <source>
        <dbReference type="ARBA" id="ARBA00022737"/>
    </source>
</evidence>
<dbReference type="NCBIfam" id="TIGR01126">
    <property type="entry name" value="pdi_dom"/>
    <property type="match status" value="1"/>
</dbReference>
<dbReference type="GeneID" id="34619961"/>
<evidence type="ECO:0000256" key="4">
    <source>
        <dbReference type="ARBA" id="ARBA00012723"/>
    </source>
</evidence>
<feature type="chain" id="PRO_5028502970" description="Protein disulfide-isomerase" evidence="13">
    <location>
        <begin position="22"/>
        <end position="480"/>
    </location>
</feature>
<dbReference type="InterPro" id="IPR005788">
    <property type="entry name" value="PDI_thioredoxin-like_dom"/>
</dbReference>
<dbReference type="CDD" id="cd02961">
    <property type="entry name" value="PDI_a_family"/>
    <property type="match status" value="1"/>
</dbReference>
<dbReference type="Pfam" id="PF00085">
    <property type="entry name" value="Thioredoxin"/>
    <property type="match status" value="2"/>
</dbReference>
<feature type="domain" description="Thioredoxin" evidence="14">
    <location>
        <begin position="18"/>
        <end position="143"/>
    </location>
</feature>
<feature type="domain" description="Thioredoxin" evidence="14">
    <location>
        <begin position="323"/>
        <end position="467"/>
    </location>
</feature>
<dbReference type="GO" id="GO:0034976">
    <property type="term" value="P:response to endoplasmic reticulum stress"/>
    <property type="evidence" value="ECO:0007669"/>
    <property type="project" value="TreeGrafter"/>
</dbReference>
<evidence type="ECO:0000256" key="1">
    <source>
        <dbReference type="ARBA" id="ARBA00001182"/>
    </source>
</evidence>
<keyword evidence="10 11" id="KW-0676">Redox-active center</keyword>
<comment type="similarity">
    <text evidence="3 12">Belongs to the protein disulfide isomerase family.</text>
</comment>
<evidence type="ECO:0000256" key="9">
    <source>
        <dbReference type="ARBA" id="ARBA00023235"/>
    </source>
</evidence>
<organism evidence="15 16">
    <name type="scientific">Cyclospora cayetanensis</name>
    <dbReference type="NCBI Taxonomy" id="88456"/>
    <lineage>
        <taxon>Eukaryota</taxon>
        <taxon>Sar</taxon>
        <taxon>Alveolata</taxon>
        <taxon>Apicomplexa</taxon>
        <taxon>Conoidasida</taxon>
        <taxon>Coccidia</taxon>
        <taxon>Eucoccidiorida</taxon>
        <taxon>Eimeriorina</taxon>
        <taxon>Eimeriidae</taxon>
        <taxon>Cyclospora</taxon>
    </lineage>
</organism>
<dbReference type="InterPro" id="IPR036249">
    <property type="entry name" value="Thioredoxin-like_sf"/>
</dbReference>
<keyword evidence="5 13" id="KW-0732">Signal</keyword>
<feature type="disulfide bond" description="Redox-active" evidence="11">
    <location>
        <begin position="65"/>
        <end position="68"/>
    </location>
</feature>
<keyword evidence="6" id="KW-0677">Repeat</keyword>
<dbReference type="GO" id="GO:0003756">
    <property type="term" value="F:protein disulfide isomerase activity"/>
    <property type="evidence" value="ECO:0007669"/>
    <property type="project" value="UniProtKB-EC"/>
</dbReference>
<dbReference type="Pfam" id="PF13848">
    <property type="entry name" value="Thioredoxin_6"/>
    <property type="match status" value="1"/>
</dbReference>
<dbReference type="InterPro" id="IPR013766">
    <property type="entry name" value="Thioredoxin_domain"/>
</dbReference>
<comment type="subcellular location">
    <subcellularLocation>
        <location evidence="2">Endoplasmic reticulum lumen</location>
    </subcellularLocation>
</comment>
<evidence type="ECO:0000259" key="14">
    <source>
        <dbReference type="PROSITE" id="PS51352"/>
    </source>
</evidence>
<dbReference type="InterPro" id="IPR005792">
    <property type="entry name" value="Prot_disulphide_isomerase"/>
</dbReference>
<evidence type="ECO:0000256" key="12">
    <source>
        <dbReference type="RuleBase" id="RU004208"/>
    </source>
</evidence>
<dbReference type="PRINTS" id="PR00421">
    <property type="entry name" value="THIOREDOXIN"/>
</dbReference>
<dbReference type="PROSITE" id="PS00194">
    <property type="entry name" value="THIOREDOXIN_1"/>
    <property type="match status" value="2"/>
</dbReference>
<dbReference type="GO" id="GO:0005788">
    <property type="term" value="C:endoplasmic reticulum lumen"/>
    <property type="evidence" value="ECO:0007669"/>
    <property type="project" value="UniProtKB-SubCell"/>
</dbReference>
<accession>A0A6P5WDA2</accession>
<evidence type="ECO:0000256" key="7">
    <source>
        <dbReference type="ARBA" id="ARBA00022824"/>
    </source>
</evidence>
<evidence type="ECO:0000256" key="5">
    <source>
        <dbReference type="ARBA" id="ARBA00022729"/>
    </source>
</evidence>
<keyword evidence="7" id="KW-0256">Endoplasmic reticulum</keyword>
<dbReference type="GO" id="GO:0006457">
    <property type="term" value="P:protein folding"/>
    <property type="evidence" value="ECO:0007669"/>
    <property type="project" value="TreeGrafter"/>
</dbReference>
<reference evidence="16" key="1">
    <citation type="submission" date="2025-08" db="UniProtKB">
        <authorList>
            <consortium name="RefSeq"/>
        </authorList>
    </citation>
    <scope>IDENTIFICATION</scope>
</reference>
<dbReference type="Proteomes" id="UP000515125">
    <property type="component" value="Unplaced"/>
</dbReference>
<dbReference type="PANTHER" id="PTHR18929:SF132">
    <property type="entry name" value="PROTEIN DISULFIDE-ISOMERASE A3"/>
    <property type="match status" value="1"/>
</dbReference>
<evidence type="ECO:0000256" key="11">
    <source>
        <dbReference type="PIRSR" id="PIRSR605792-51"/>
    </source>
</evidence>
<evidence type="ECO:0000313" key="15">
    <source>
        <dbReference type="Proteomes" id="UP000515125"/>
    </source>
</evidence>
<dbReference type="PANTHER" id="PTHR18929">
    <property type="entry name" value="PROTEIN DISULFIDE ISOMERASE"/>
    <property type="match status" value="1"/>
</dbReference>
<keyword evidence="15" id="KW-1185">Reference proteome</keyword>
<dbReference type="FunFam" id="3.40.30.10:FF:000023">
    <property type="entry name" value="Protein disulfide-isomerase"/>
    <property type="match status" value="1"/>
</dbReference>
<dbReference type="NCBIfam" id="TIGR01130">
    <property type="entry name" value="ER_PDI_fam"/>
    <property type="match status" value="1"/>
</dbReference>
<evidence type="ECO:0000256" key="13">
    <source>
        <dbReference type="RuleBase" id="RU361130"/>
    </source>
</evidence>
<feature type="disulfide bond" description="Redox-active" evidence="11">
    <location>
        <begin position="388"/>
        <end position="391"/>
    </location>
</feature>
<comment type="catalytic activity">
    <reaction evidence="1 13">
        <text>Catalyzes the rearrangement of -S-S- bonds in proteins.</text>
        <dbReference type="EC" id="5.3.4.1"/>
    </reaction>
</comment>
<protein>
    <recommendedName>
        <fullName evidence="4 13">Protein disulfide-isomerase</fullName>
        <ecNumber evidence="4 13">5.3.4.1</ecNumber>
    </recommendedName>
</protein>
<dbReference type="CDD" id="cd02995">
    <property type="entry name" value="PDI_a_PDI_a'_C"/>
    <property type="match status" value="1"/>
</dbReference>
<evidence type="ECO:0000256" key="8">
    <source>
        <dbReference type="ARBA" id="ARBA00023157"/>
    </source>
</evidence>
<evidence type="ECO:0000256" key="10">
    <source>
        <dbReference type="ARBA" id="ARBA00023284"/>
    </source>
</evidence>
<proteinExistence type="inferred from homology"/>
<keyword evidence="9 13" id="KW-0413">Isomerase</keyword>
<dbReference type="InterPro" id="IPR017937">
    <property type="entry name" value="Thioredoxin_CS"/>
</dbReference>
<gene>
    <name evidence="16" type="primary">LOC34619961</name>
</gene>
<sequence>MKRHLFLALALVAVLSCLSTGATEAPAAAEAVEGESDVLVMTKANFDETLSNNEVVLVKFYAPWCGHCKRMAPEYASAAKILKEKGSKVVLGKVDATAETDLADKNEINEFPTLTLFRNKKPEQYTGGRSADAIVQWIEMMTGPAVTEIEGDVKDEVTKDSPVAFYGEFSSKQSDAAKIFETVANESRQLGKFYAKYTGEDKISAVRYEEGAYPFEGKTSDEFKAFVESESFPLFGPINGENFRKYVQRDASLVWFCGTEKDFDAHKASIREAAKESRNVYYFVWLDTDTFKGHAEGALGVTEFPSLVAQTKKGRFILEEPSTTMKDSAKVAQFLKDVTDGKVERSLKSDPIPETNDEAVKVVVGKTFEQMVLSEEKDVFLEVYAPWCGYCKSFEPIYKEFAEKIKDNENVVVAKMDGITNEAPLDAFDWKSFPTIYFVKAGEKTPMKYEGSRTVDGLMEFLEKNASKPIAKKADKGEEL</sequence>
<dbReference type="EC" id="5.3.4.1" evidence="4 13"/>